<gene>
    <name evidence="2" type="primary">GLEAN_07021</name>
    <name evidence="2" type="ORF">TcasGA2_TC007021</name>
</gene>
<proteinExistence type="predicted"/>
<reference evidence="2 3" key="1">
    <citation type="journal article" date="2008" name="Nature">
        <title>The genome of the model beetle and pest Tribolium castaneum.</title>
        <authorList>
            <consortium name="Tribolium Genome Sequencing Consortium"/>
            <person name="Richards S."/>
            <person name="Gibbs R.A."/>
            <person name="Weinstock G.M."/>
            <person name="Brown S.J."/>
            <person name="Denell R."/>
            <person name="Beeman R.W."/>
            <person name="Gibbs R."/>
            <person name="Beeman R.W."/>
            <person name="Brown S.J."/>
            <person name="Bucher G."/>
            <person name="Friedrich M."/>
            <person name="Grimmelikhuijzen C.J."/>
            <person name="Klingler M."/>
            <person name="Lorenzen M."/>
            <person name="Richards S."/>
            <person name="Roth S."/>
            <person name="Schroder R."/>
            <person name="Tautz D."/>
            <person name="Zdobnov E.M."/>
            <person name="Muzny D."/>
            <person name="Gibbs R.A."/>
            <person name="Weinstock G.M."/>
            <person name="Attaway T."/>
            <person name="Bell S."/>
            <person name="Buhay C.J."/>
            <person name="Chandrabose M.N."/>
            <person name="Chavez D."/>
            <person name="Clerk-Blankenburg K.P."/>
            <person name="Cree A."/>
            <person name="Dao M."/>
            <person name="Davis C."/>
            <person name="Chacko J."/>
            <person name="Dinh H."/>
            <person name="Dugan-Rocha S."/>
            <person name="Fowler G."/>
            <person name="Garner T.T."/>
            <person name="Garnes J."/>
            <person name="Gnirke A."/>
            <person name="Hawes A."/>
            <person name="Hernandez J."/>
            <person name="Hines S."/>
            <person name="Holder M."/>
            <person name="Hume J."/>
            <person name="Jhangiani S.N."/>
            <person name="Joshi V."/>
            <person name="Khan Z.M."/>
            <person name="Jackson L."/>
            <person name="Kovar C."/>
            <person name="Kowis A."/>
            <person name="Lee S."/>
            <person name="Lewis L.R."/>
            <person name="Margolis J."/>
            <person name="Morgan M."/>
            <person name="Nazareth L.V."/>
            <person name="Nguyen N."/>
            <person name="Okwuonu G."/>
            <person name="Parker D."/>
            <person name="Richards S."/>
            <person name="Ruiz S.J."/>
            <person name="Santibanez J."/>
            <person name="Savard J."/>
            <person name="Scherer S.E."/>
            <person name="Schneider B."/>
            <person name="Sodergren E."/>
            <person name="Tautz D."/>
            <person name="Vattahil S."/>
            <person name="Villasana D."/>
            <person name="White C.S."/>
            <person name="Wright R."/>
            <person name="Park Y."/>
            <person name="Beeman R.W."/>
            <person name="Lord J."/>
            <person name="Oppert B."/>
            <person name="Lorenzen M."/>
            <person name="Brown S."/>
            <person name="Wang L."/>
            <person name="Savard J."/>
            <person name="Tautz D."/>
            <person name="Richards S."/>
            <person name="Weinstock G."/>
            <person name="Gibbs R.A."/>
            <person name="Liu Y."/>
            <person name="Worley K."/>
            <person name="Weinstock G."/>
            <person name="Elsik C.G."/>
            <person name="Reese J.T."/>
            <person name="Elhaik E."/>
            <person name="Landan G."/>
            <person name="Graur D."/>
            <person name="Arensburger P."/>
            <person name="Atkinson P."/>
            <person name="Beeman R.W."/>
            <person name="Beidler J."/>
            <person name="Brown S.J."/>
            <person name="Demuth J.P."/>
            <person name="Drury D.W."/>
            <person name="Du Y.Z."/>
            <person name="Fujiwara H."/>
            <person name="Lorenzen M."/>
            <person name="Maselli V."/>
            <person name="Osanai M."/>
            <person name="Park Y."/>
            <person name="Robertson H.M."/>
            <person name="Tu Z."/>
            <person name="Wang J.J."/>
            <person name="Wang S."/>
            <person name="Richards S."/>
            <person name="Song H."/>
            <person name="Zhang L."/>
            <person name="Sodergren E."/>
            <person name="Werner D."/>
            <person name="Stanke M."/>
            <person name="Morgenstern B."/>
            <person name="Solovyev V."/>
            <person name="Kosarev P."/>
            <person name="Brown G."/>
            <person name="Chen H.C."/>
            <person name="Ermolaeva O."/>
            <person name="Hlavina W."/>
            <person name="Kapustin Y."/>
            <person name="Kiryutin B."/>
            <person name="Kitts P."/>
            <person name="Maglott D."/>
            <person name="Pruitt K."/>
            <person name="Sapojnikov V."/>
            <person name="Souvorov A."/>
            <person name="Mackey A.J."/>
            <person name="Waterhouse R.M."/>
            <person name="Wyder S."/>
            <person name="Zdobnov E.M."/>
            <person name="Zdobnov E.M."/>
            <person name="Wyder S."/>
            <person name="Kriventseva E.V."/>
            <person name="Kadowaki T."/>
            <person name="Bork P."/>
            <person name="Aranda M."/>
            <person name="Bao R."/>
            <person name="Beermann A."/>
            <person name="Berns N."/>
            <person name="Bolognesi R."/>
            <person name="Bonneton F."/>
            <person name="Bopp D."/>
            <person name="Brown S.J."/>
            <person name="Bucher G."/>
            <person name="Butts T."/>
            <person name="Chaumot A."/>
            <person name="Denell R.E."/>
            <person name="Ferrier D.E."/>
            <person name="Friedrich M."/>
            <person name="Gordon C.M."/>
            <person name="Jindra M."/>
            <person name="Klingler M."/>
            <person name="Lan Q."/>
            <person name="Lattorff H.M."/>
            <person name="Laudet V."/>
            <person name="von Levetsow C."/>
            <person name="Liu Z."/>
            <person name="Lutz R."/>
            <person name="Lynch J.A."/>
            <person name="da Fonseca R.N."/>
            <person name="Posnien N."/>
            <person name="Reuter R."/>
            <person name="Roth S."/>
            <person name="Savard J."/>
            <person name="Schinko J.B."/>
            <person name="Schmitt C."/>
            <person name="Schoppmeier M."/>
            <person name="Schroder R."/>
            <person name="Shippy T.D."/>
            <person name="Simonnet F."/>
            <person name="Marques-Souza H."/>
            <person name="Tautz D."/>
            <person name="Tomoyasu Y."/>
            <person name="Trauner J."/>
            <person name="Van der Zee M."/>
            <person name="Vervoort M."/>
            <person name="Wittkopp N."/>
            <person name="Wimmer E.A."/>
            <person name="Yang X."/>
            <person name="Jones A.K."/>
            <person name="Sattelle D.B."/>
            <person name="Ebert P.R."/>
            <person name="Nelson D."/>
            <person name="Scott J.G."/>
            <person name="Beeman R.W."/>
            <person name="Muthukrishnan S."/>
            <person name="Kramer K.J."/>
            <person name="Arakane Y."/>
            <person name="Beeman R.W."/>
            <person name="Zhu Q."/>
            <person name="Hogenkamp D."/>
            <person name="Dixit R."/>
            <person name="Oppert B."/>
            <person name="Jiang H."/>
            <person name="Zou Z."/>
            <person name="Marshall J."/>
            <person name="Elpidina E."/>
            <person name="Vinokurov K."/>
            <person name="Oppert C."/>
            <person name="Zou Z."/>
            <person name="Evans J."/>
            <person name="Lu Z."/>
            <person name="Zhao P."/>
            <person name="Sumathipala N."/>
            <person name="Altincicek B."/>
            <person name="Vilcinskas A."/>
            <person name="Williams M."/>
            <person name="Hultmark D."/>
            <person name="Hetru C."/>
            <person name="Jiang H."/>
            <person name="Grimmelikhuijzen C.J."/>
            <person name="Hauser F."/>
            <person name="Cazzamali G."/>
            <person name="Williamson M."/>
            <person name="Park Y."/>
            <person name="Li B."/>
            <person name="Tanaka Y."/>
            <person name="Predel R."/>
            <person name="Neupert S."/>
            <person name="Schachtner J."/>
            <person name="Verleyen P."/>
            <person name="Raible F."/>
            <person name="Bork P."/>
            <person name="Friedrich M."/>
            <person name="Walden K.K."/>
            <person name="Robertson H.M."/>
            <person name="Angeli S."/>
            <person name="Foret S."/>
            <person name="Bucher G."/>
            <person name="Schuetz S."/>
            <person name="Maleszka R."/>
            <person name="Wimmer E.A."/>
            <person name="Beeman R.W."/>
            <person name="Lorenzen M."/>
            <person name="Tomoyasu Y."/>
            <person name="Miller S.C."/>
            <person name="Grossmann D."/>
            <person name="Bucher G."/>
        </authorList>
    </citation>
    <scope>NUCLEOTIDE SEQUENCE [LARGE SCALE GENOMIC DNA]</scope>
    <source>
        <strain evidence="2 3">Georgia GA2</strain>
    </source>
</reference>
<dbReference type="InParanoid" id="D2A2P9"/>
<name>D2A2P9_TRICA</name>
<feature type="compositionally biased region" description="Polar residues" evidence="1">
    <location>
        <begin position="20"/>
        <end position="30"/>
    </location>
</feature>
<organism evidence="2 3">
    <name type="scientific">Tribolium castaneum</name>
    <name type="common">Red flour beetle</name>
    <dbReference type="NCBI Taxonomy" id="7070"/>
    <lineage>
        <taxon>Eukaryota</taxon>
        <taxon>Metazoa</taxon>
        <taxon>Ecdysozoa</taxon>
        <taxon>Arthropoda</taxon>
        <taxon>Hexapoda</taxon>
        <taxon>Insecta</taxon>
        <taxon>Pterygota</taxon>
        <taxon>Neoptera</taxon>
        <taxon>Endopterygota</taxon>
        <taxon>Coleoptera</taxon>
        <taxon>Polyphaga</taxon>
        <taxon>Cucujiformia</taxon>
        <taxon>Tenebrionidae</taxon>
        <taxon>Tenebrionidae incertae sedis</taxon>
        <taxon>Tribolium</taxon>
    </lineage>
</organism>
<dbReference type="HOGENOM" id="CLU_2267161_0_0_1"/>
<dbReference type="AlphaFoldDB" id="D2A2P9"/>
<keyword evidence="3" id="KW-1185">Reference proteome</keyword>
<evidence type="ECO:0000256" key="1">
    <source>
        <dbReference type="SAM" id="MobiDB-lite"/>
    </source>
</evidence>
<feature type="region of interest" description="Disordered" evidence="1">
    <location>
        <begin position="15"/>
        <end position="58"/>
    </location>
</feature>
<evidence type="ECO:0000313" key="3">
    <source>
        <dbReference type="Proteomes" id="UP000007266"/>
    </source>
</evidence>
<reference evidence="2 3" key="2">
    <citation type="journal article" date="2010" name="Nucleic Acids Res.">
        <title>BeetleBase in 2010: revisions to provide comprehensive genomic information for Tribolium castaneum.</title>
        <authorList>
            <person name="Kim H.S."/>
            <person name="Murphy T."/>
            <person name="Xia J."/>
            <person name="Caragea D."/>
            <person name="Park Y."/>
            <person name="Beeman R.W."/>
            <person name="Lorenzen M.D."/>
            <person name="Butcher S."/>
            <person name="Manak J.R."/>
            <person name="Brown S.J."/>
        </authorList>
    </citation>
    <scope>GENOME REANNOTATION</scope>
    <source>
        <strain evidence="2 3">Georgia GA2</strain>
    </source>
</reference>
<sequence length="103" mass="11950">MGRLQVLKSTYGDRRKNLKFSCTNKNNRQPPHTGAPPYQDGRVVSGTQPRQARHNHKSVRNGIRRVTLYRQGGRRNLRGWEPFKGGCMYRLGRKTIKFSRVVI</sequence>
<protein>
    <submittedName>
        <fullName evidence="2">Uncharacterized protein</fullName>
    </submittedName>
</protein>
<dbReference type="Proteomes" id="UP000007266">
    <property type="component" value="Linkage group 4"/>
</dbReference>
<accession>D2A2P9</accession>
<evidence type="ECO:0000313" key="2">
    <source>
        <dbReference type="EMBL" id="EFA01472.1"/>
    </source>
</evidence>
<dbReference type="EMBL" id="KQ971338">
    <property type="protein sequence ID" value="EFA01472.1"/>
    <property type="molecule type" value="Genomic_DNA"/>
</dbReference>